<dbReference type="EMBL" id="CP060716">
    <property type="protein sequence ID" value="QNN62082.1"/>
    <property type="molecule type" value="Genomic_DNA"/>
</dbReference>
<accession>A0A7G9S2K7</accession>
<keyword evidence="4" id="KW-0547">Nucleotide-binding</keyword>
<organism evidence="10 11">
    <name type="scientific">Leucobacter denitrificans</name>
    <dbReference type="NCBI Taxonomy" id="683042"/>
    <lineage>
        <taxon>Bacteria</taxon>
        <taxon>Bacillati</taxon>
        <taxon>Actinomycetota</taxon>
        <taxon>Actinomycetes</taxon>
        <taxon>Micrococcales</taxon>
        <taxon>Microbacteriaceae</taxon>
        <taxon>Leucobacter</taxon>
    </lineage>
</organism>
<keyword evidence="7" id="KW-0444">Lipid biosynthesis</keyword>
<evidence type="ECO:0000256" key="8">
    <source>
        <dbReference type="ARBA" id="ARBA00023264"/>
    </source>
</evidence>
<dbReference type="InterPro" id="IPR016064">
    <property type="entry name" value="NAD/diacylglycerol_kinase_sf"/>
</dbReference>
<sequence length="342" mass="36601">MTQGAPGAEQARSWPHAAVVYQPVKTQLSLLRSTVGRAEARAGWAPTRWYETEAHDSGTGAARQAIADGASVVLGAGGDGTIRAIAEGLGHTRVPLAIIPQGTGNLLARNLGVPLGDLAAAVEGAFFGRNRPIDLGRMTIVRPPDAEGIEREDEHAFLVLAGMGLDARTIRTTKSELKRRVGWLAYVDAGVRTMVKDRPLNIHYSVDGGPAHELTVYTVMIGNCGLLPGGVLLIPDAHIDDGLLDVVALTPLGPFSWLRIWNKIGWENGVLRKSKVGRRIIDLVNDTKSVNYLTARTYALSVPRPEPVQLDGDDFGLAIAVRGVVDPGALIVRVLPNWLPLI</sequence>
<keyword evidence="6" id="KW-0067">ATP-binding</keyword>
<keyword evidence="8" id="KW-1208">Phospholipid metabolism</keyword>
<keyword evidence="5 10" id="KW-0418">Kinase</keyword>
<dbReference type="AlphaFoldDB" id="A0A7G9S2K7"/>
<dbReference type="Proteomes" id="UP000515934">
    <property type="component" value="Chromosome"/>
</dbReference>
<evidence type="ECO:0000256" key="5">
    <source>
        <dbReference type="ARBA" id="ARBA00022777"/>
    </source>
</evidence>
<evidence type="ECO:0000259" key="9">
    <source>
        <dbReference type="PROSITE" id="PS50146"/>
    </source>
</evidence>
<dbReference type="SUPFAM" id="SSF111331">
    <property type="entry name" value="NAD kinase/diacylglycerol kinase-like"/>
    <property type="match status" value="1"/>
</dbReference>
<dbReference type="InterPro" id="IPR017438">
    <property type="entry name" value="ATP-NAD_kinase_N"/>
</dbReference>
<protein>
    <submittedName>
        <fullName evidence="10">NAD(+)/NADH kinase</fullName>
    </submittedName>
</protein>
<keyword evidence="7" id="KW-0594">Phospholipid biosynthesis</keyword>
<evidence type="ECO:0000256" key="7">
    <source>
        <dbReference type="ARBA" id="ARBA00023209"/>
    </source>
</evidence>
<evidence type="ECO:0000256" key="1">
    <source>
        <dbReference type="ARBA" id="ARBA00001946"/>
    </source>
</evidence>
<feature type="domain" description="DAGKc" evidence="9">
    <location>
        <begin position="12"/>
        <end position="143"/>
    </location>
</feature>
<dbReference type="PANTHER" id="PTHR12358:SF54">
    <property type="entry name" value="SPHINGOSINE KINASE RELATED PROTEIN"/>
    <property type="match status" value="1"/>
</dbReference>
<evidence type="ECO:0000256" key="3">
    <source>
        <dbReference type="ARBA" id="ARBA00022679"/>
    </source>
</evidence>
<evidence type="ECO:0000313" key="11">
    <source>
        <dbReference type="Proteomes" id="UP000515934"/>
    </source>
</evidence>
<dbReference type="KEGG" id="ldn:H9L06_07155"/>
<evidence type="ECO:0000313" key="10">
    <source>
        <dbReference type="EMBL" id="QNN62082.1"/>
    </source>
</evidence>
<dbReference type="Gene3D" id="3.40.50.10330">
    <property type="entry name" value="Probable inorganic polyphosphate/atp-NAD kinase, domain 1"/>
    <property type="match status" value="1"/>
</dbReference>
<dbReference type="RefSeq" id="WP_187554553.1">
    <property type="nucleotide sequence ID" value="NZ_CP060716.1"/>
</dbReference>
<comment type="similarity">
    <text evidence="2">Belongs to the diacylglycerol/lipid kinase family.</text>
</comment>
<keyword evidence="7" id="KW-0443">Lipid metabolism</keyword>
<keyword evidence="11" id="KW-1185">Reference proteome</keyword>
<dbReference type="PROSITE" id="PS50146">
    <property type="entry name" value="DAGK"/>
    <property type="match status" value="1"/>
</dbReference>
<dbReference type="InterPro" id="IPR045540">
    <property type="entry name" value="YegS/DAGK_C"/>
</dbReference>
<dbReference type="GO" id="GO:0005524">
    <property type="term" value="F:ATP binding"/>
    <property type="evidence" value="ECO:0007669"/>
    <property type="project" value="UniProtKB-KW"/>
</dbReference>
<dbReference type="InterPro" id="IPR050187">
    <property type="entry name" value="Lipid_Phosphate_FormReg"/>
</dbReference>
<dbReference type="GO" id="GO:0008654">
    <property type="term" value="P:phospholipid biosynthetic process"/>
    <property type="evidence" value="ECO:0007669"/>
    <property type="project" value="UniProtKB-KW"/>
</dbReference>
<dbReference type="Pfam" id="PF00781">
    <property type="entry name" value="DAGK_cat"/>
    <property type="match status" value="1"/>
</dbReference>
<comment type="cofactor">
    <cofactor evidence="1">
        <name>Mg(2+)</name>
        <dbReference type="ChEBI" id="CHEBI:18420"/>
    </cofactor>
</comment>
<evidence type="ECO:0000256" key="6">
    <source>
        <dbReference type="ARBA" id="ARBA00022840"/>
    </source>
</evidence>
<reference evidence="10 11" key="1">
    <citation type="submission" date="2020-08" db="EMBL/GenBank/DDBJ databases">
        <title>Genome sequence of Leucobacter denitrificans KACC 14055T.</title>
        <authorList>
            <person name="Hyun D.-W."/>
            <person name="Bae J.-W."/>
        </authorList>
    </citation>
    <scope>NUCLEOTIDE SEQUENCE [LARGE SCALE GENOMIC DNA]</scope>
    <source>
        <strain evidence="10 11">KACC 14055</strain>
    </source>
</reference>
<dbReference type="Gene3D" id="2.60.200.40">
    <property type="match status" value="1"/>
</dbReference>
<dbReference type="PANTHER" id="PTHR12358">
    <property type="entry name" value="SPHINGOSINE KINASE"/>
    <property type="match status" value="1"/>
</dbReference>
<evidence type="ECO:0000256" key="2">
    <source>
        <dbReference type="ARBA" id="ARBA00005983"/>
    </source>
</evidence>
<dbReference type="InterPro" id="IPR001206">
    <property type="entry name" value="Diacylglycerol_kinase_cat_dom"/>
</dbReference>
<dbReference type="Pfam" id="PF19279">
    <property type="entry name" value="YegS_C"/>
    <property type="match status" value="1"/>
</dbReference>
<gene>
    <name evidence="10" type="ORF">H9L06_07155</name>
</gene>
<proteinExistence type="inferred from homology"/>
<evidence type="ECO:0000256" key="4">
    <source>
        <dbReference type="ARBA" id="ARBA00022741"/>
    </source>
</evidence>
<keyword evidence="3" id="KW-0808">Transferase</keyword>
<name>A0A7G9S2K7_9MICO</name>
<dbReference type="GO" id="GO:0016301">
    <property type="term" value="F:kinase activity"/>
    <property type="evidence" value="ECO:0007669"/>
    <property type="project" value="UniProtKB-KW"/>
</dbReference>